<organism evidence="2 3">
    <name type="scientific">Chitinimonas taiwanensis DSM 18899</name>
    <dbReference type="NCBI Taxonomy" id="1121279"/>
    <lineage>
        <taxon>Bacteria</taxon>
        <taxon>Pseudomonadati</taxon>
        <taxon>Pseudomonadota</taxon>
        <taxon>Betaproteobacteria</taxon>
        <taxon>Neisseriales</taxon>
        <taxon>Chitinibacteraceae</taxon>
        <taxon>Chitinimonas</taxon>
    </lineage>
</organism>
<dbReference type="RefSeq" id="WP_072427000.1">
    <property type="nucleotide sequence ID" value="NZ_FPKR01000002.1"/>
</dbReference>
<protein>
    <submittedName>
        <fullName evidence="2">Uncharacterized protein</fullName>
    </submittedName>
</protein>
<proteinExistence type="predicted"/>
<reference evidence="2 3" key="1">
    <citation type="submission" date="2016-11" db="EMBL/GenBank/DDBJ databases">
        <authorList>
            <person name="Jaros S."/>
            <person name="Januszkiewicz K."/>
            <person name="Wedrychowicz H."/>
        </authorList>
    </citation>
    <scope>NUCLEOTIDE SEQUENCE [LARGE SCALE GENOMIC DNA]</scope>
    <source>
        <strain evidence="2 3">DSM 18899</strain>
    </source>
</reference>
<feature type="compositionally biased region" description="Polar residues" evidence="1">
    <location>
        <begin position="1"/>
        <end position="28"/>
    </location>
</feature>
<dbReference type="EMBL" id="FPKR01000002">
    <property type="protein sequence ID" value="SFZ71759.1"/>
    <property type="molecule type" value="Genomic_DNA"/>
</dbReference>
<gene>
    <name evidence="2" type="ORF">SAMN02745887_00449</name>
</gene>
<dbReference type="STRING" id="1121279.SAMN02745887_00449"/>
<evidence type="ECO:0000313" key="2">
    <source>
        <dbReference type="EMBL" id="SFZ71759.1"/>
    </source>
</evidence>
<sequence length="278" mass="29464">MNLNPLSAAQTANLPANTDATQRSTAPRQQGLLAKSMAMLDKLGDLAEKRVEQLNQSMTSMAQSLIQSFAGSFLGDAAKGAKIEFDSFSLASQSSFSALSLQQRDENGRISASAFRLEEASQFIGRGTITTADGRSFEFEMDIRYSLELEAASISQQSNNRGGQALAALPATEPAAATPAQAATVPSSASAPAAAPSMPYQQAQFAGTAAELLERLRSEPVRVPFNLQLPEQGANPQTLFGDLAMRLLNLPGGERYLDLLPQTAQGEPRKTDGVDLLA</sequence>
<accession>A0A1K2H684</accession>
<evidence type="ECO:0000256" key="1">
    <source>
        <dbReference type="SAM" id="MobiDB-lite"/>
    </source>
</evidence>
<dbReference type="AlphaFoldDB" id="A0A1K2H684"/>
<feature type="region of interest" description="Disordered" evidence="1">
    <location>
        <begin position="1"/>
        <end position="29"/>
    </location>
</feature>
<dbReference type="OrthoDB" id="8701435at2"/>
<keyword evidence="3" id="KW-1185">Reference proteome</keyword>
<name>A0A1K2H684_9NEIS</name>
<evidence type="ECO:0000313" key="3">
    <source>
        <dbReference type="Proteomes" id="UP000186513"/>
    </source>
</evidence>
<dbReference type="Proteomes" id="UP000186513">
    <property type="component" value="Unassembled WGS sequence"/>
</dbReference>